<comment type="caution">
    <text evidence="1">The sequence shown here is derived from an EMBL/GenBank/DDBJ whole genome shotgun (WGS) entry which is preliminary data.</text>
</comment>
<organism evidence="1 2">
    <name type="scientific">Fistulifera solaris</name>
    <name type="common">Oleaginous diatom</name>
    <dbReference type="NCBI Taxonomy" id="1519565"/>
    <lineage>
        <taxon>Eukaryota</taxon>
        <taxon>Sar</taxon>
        <taxon>Stramenopiles</taxon>
        <taxon>Ochrophyta</taxon>
        <taxon>Bacillariophyta</taxon>
        <taxon>Bacillariophyceae</taxon>
        <taxon>Bacillariophycidae</taxon>
        <taxon>Naviculales</taxon>
        <taxon>Naviculaceae</taxon>
        <taxon>Fistulifera</taxon>
    </lineage>
</organism>
<dbReference type="EMBL" id="BDSP01000200">
    <property type="protein sequence ID" value="GAX23331.1"/>
    <property type="molecule type" value="Genomic_DNA"/>
</dbReference>
<reference evidence="1 2" key="1">
    <citation type="journal article" date="2015" name="Plant Cell">
        <title>Oil accumulation by the oleaginous diatom Fistulifera solaris as revealed by the genome and transcriptome.</title>
        <authorList>
            <person name="Tanaka T."/>
            <person name="Maeda Y."/>
            <person name="Veluchamy A."/>
            <person name="Tanaka M."/>
            <person name="Abida H."/>
            <person name="Marechal E."/>
            <person name="Bowler C."/>
            <person name="Muto M."/>
            <person name="Sunaga Y."/>
            <person name="Tanaka M."/>
            <person name="Yoshino T."/>
            <person name="Taniguchi T."/>
            <person name="Fukuda Y."/>
            <person name="Nemoto M."/>
            <person name="Matsumoto M."/>
            <person name="Wong P.S."/>
            <person name="Aburatani S."/>
            <person name="Fujibuchi W."/>
        </authorList>
    </citation>
    <scope>NUCLEOTIDE SEQUENCE [LARGE SCALE GENOMIC DNA]</scope>
    <source>
        <strain evidence="1 2">JPCC DA0580</strain>
    </source>
</reference>
<dbReference type="Proteomes" id="UP000198406">
    <property type="component" value="Unassembled WGS sequence"/>
</dbReference>
<name>A0A1Z5KB63_FISSO</name>
<sequence>MVYDPEALYQVATHAGDAVRLVFLECNGVECHIVDGCKEGDYWNFEGRPATFPDTAGQHHRLEVLMAEMDTTE</sequence>
<accession>A0A1Z5KB63</accession>
<evidence type="ECO:0000313" key="2">
    <source>
        <dbReference type="Proteomes" id="UP000198406"/>
    </source>
</evidence>
<dbReference type="InParanoid" id="A0A1Z5KB63"/>
<evidence type="ECO:0000313" key="1">
    <source>
        <dbReference type="EMBL" id="GAX23331.1"/>
    </source>
</evidence>
<dbReference type="AlphaFoldDB" id="A0A1Z5KB63"/>
<keyword evidence="2" id="KW-1185">Reference proteome</keyword>
<protein>
    <submittedName>
        <fullName evidence="1">Uncharacterized protein</fullName>
    </submittedName>
</protein>
<proteinExistence type="predicted"/>
<gene>
    <name evidence="1" type="ORF">FisN_27Lh105</name>
</gene>